<evidence type="ECO:0000256" key="1">
    <source>
        <dbReference type="ARBA" id="ARBA00007870"/>
    </source>
</evidence>
<evidence type="ECO:0000259" key="5">
    <source>
        <dbReference type="Pfam" id="PF02558"/>
    </source>
</evidence>
<dbReference type="InterPro" id="IPR013328">
    <property type="entry name" value="6PGD_dom2"/>
</dbReference>
<dbReference type="InterPro" id="IPR008927">
    <property type="entry name" value="6-PGluconate_DH-like_C_sf"/>
</dbReference>
<dbReference type="EMBL" id="CAWUON010000057">
    <property type="protein sequence ID" value="CAK7270280.1"/>
    <property type="molecule type" value="Genomic_DNA"/>
</dbReference>
<feature type="domain" description="Ketopantoate reductase C-terminal" evidence="6">
    <location>
        <begin position="403"/>
        <end position="440"/>
    </location>
</feature>
<dbReference type="InterPro" id="IPR013752">
    <property type="entry name" value="KPA_reductase"/>
</dbReference>
<proteinExistence type="inferred from homology"/>
<evidence type="ECO:0000256" key="3">
    <source>
        <dbReference type="ARBA" id="ARBA00023002"/>
    </source>
</evidence>
<dbReference type="Proteomes" id="UP001642502">
    <property type="component" value="Unassembled WGS sequence"/>
</dbReference>
<evidence type="ECO:0000256" key="2">
    <source>
        <dbReference type="ARBA" id="ARBA00022857"/>
    </source>
</evidence>
<keyword evidence="3" id="KW-0560">Oxidoreductase</keyword>
<dbReference type="Pfam" id="PF02558">
    <property type="entry name" value="ApbA"/>
    <property type="match status" value="1"/>
</dbReference>
<dbReference type="Gene3D" id="1.10.1040.10">
    <property type="entry name" value="N-(1-d-carboxylethyl)-l-norvaline Dehydrogenase, domain 2"/>
    <property type="match status" value="1"/>
</dbReference>
<evidence type="ECO:0000313" key="7">
    <source>
        <dbReference type="EMBL" id="CAK7270280.1"/>
    </source>
</evidence>
<gene>
    <name evidence="7" type="ORF">SEPCBS119000_004008</name>
</gene>
<feature type="compositionally biased region" description="Basic residues" evidence="4">
    <location>
        <begin position="349"/>
        <end position="362"/>
    </location>
</feature>
<dbReference type="InterPro" id="IPR050838">
    <property type="entry name" value="Ketopantoate_reductase"/>
</dbReference>
<organism evidence="7 8">
    <name type="scientific">Sporothrix epigloea</name>
    <dbReference type="NCBI Taxonomy" id="1892477"/>
    <lineage>
        <taxon>Eukaryota</taxon>
        <taxon>Fungi</taxon>
        <taxon>Dikarya</taxon>
        <taxon>Ascomycota</taxon>
        <taxon>Pezizomycotina</taxon>
        <taxon>Sordariomycetes</taxon>
        <taxon>Sordariomycetidae</taxon>
        <taxon>Ophiostomatales</taxon>
        <taxon>Ophiostomataceae</taxon>
        <taxon>Sporothrix</taxon>
    </lineage>
</organism>
<comment type="similarity">
    <text evidence="1">Belongs to the ketopantoate reductase family.</text>
</comment>
<evidence type="ECO:0000259" key="6">
    <source>
        <dbReference type="Pfam" id="PF08546"/>
    </source>
</evidence>
<feature type="compositionally biased region" description="Basic and acidic residues" evidence="4">
    <location>
        <begin position="476"/>
        <end position="490"/>
    </location>
</feature>
<protein>
    <recommendedName>
        <fullName evidence="9">2-dehydropantoate 2-reductase</fullName>
    </recommendedName>
</protein>
<comment type="caution">
    <text evidence="7">The sequence shown here is derived from an EMBL/GenBank/DDBJ whole genome shotgun (WGS) entry which is preliminary data.</text>
</comment>
<feature type="domain" description="Ketopantoate reductase N-terminal" evidence="5">
    <location>
        <begin position="85"/>
        <end position="163"/>
    </location>
</feature>
<feature type="region of interest" description="Disordered" evidence="4">
    <location>
        <begin position="465"/>
        <end position="497"/>
    </location>
</feature>
<dbReference type="PANTHER" id="PTHR43765">
    <property type="entry name" value="2-DEHYDROPANTOATE 2-REDUCTASE-RELATED"/>
    <property type="match status" value="1"/>
</dbReference>
<keyword evidence="2" id="KW-0521">NADP</keyword>
<dbReference type="SUPFAM" id="SSF48179">
    <property type="entry name" value="6-phosphogluconate dehydrogenase C-terminal domain-like"/>
    <property type="match status" value="1"/>
</dbReference>
<dbReference type="Pfam" id="PF08546">
    <property type="entry name" value="ApbA_C"/>
    <property type="match status" value="1"/>
</dbReference>
<accession>A0ABP0DTI1</accession>
<keyword evidence="8" id="KW-1185">Reference proteome</keyword>
<dbReference type="PANTHER" id="PTHR43765:SF2">
    <property type="entry name" value="2-DEHYDROPANTOATE 2-REDUCTASE"/>
    <property type="match status" value="1"/>
</dbReference>
<evidence type="ECO:0000313" key="8">
    <source>
        <dbReference type="Proteomes" id="UP001642502"/>
    </source>
</evidence>
<feature type="region of interest" description="Disordered" evidence="4">
    <location>
        <begin position="349"/>
        <end position="386"/>
    </location>
</feature>
<evidence type="ECO:0000256" key="4">
    <source>
        <dbReference type="SAM" id="MobiDB-lite"/>
    </source>
</evidence>
<feature type="compositionally biased region" description="Low complexity" evidence="4">
    <location>
        <begin position="370"/>
        <end position="380"/>
    </location>
</feature>
<dbReference type="InterPro" id="IPR013332">
    <property type="entry name" value="KPR_N"/>
</dbReference>
<name>A0ABP0DTI1_9PEZI</name>
<evidence type="ECO:0008006" key="9">
    <source>
        <dbReference type="Google" id="ProtNLM"/>
    </source>
</evidence>
<sequence length="544" mass="59268">MVYVLGGNPQATYLAHILSCVPKSPRVRLLLFSKQFAENWRREGSQVQILRPGQKPRPMRLRGEMVRPPPDPVRALAARAGRGPFPSNSVPEPRRQTIIQNLIVTEACVPSIAAIARIKHRLDNNSTICLVQPGLGVVERLNELHFPCPETRPRYILAHMTHSLGYTSRPFSVAELGVGKVMLTLYTPPNEQPAVTAGVPANSDASSDSVASFLKQLSASSDASDDSPEVALPEGETRQVKAAMIDNGLHLMYLLGVAPTLGTGFYRYGAFLQRKLPEMIAQSAHETIATVLDLPLGDDIMHNGEARALLQGLVDEMINVVRALPETHADPKLLDFVASGQLERQVKQLLHKHDGKSKRTANLRRLGETGASSSGDSADALGKQSLGPIVSPGPCKMAIRTALGRRADVQFLNGYFVRRGRELGIACPMNEMVIRLVQARRLANQTRRAEHINLEGLVSQDVREAAARSRAQSAQERADAKEGTVREPEPAHASAAGKFAWQRLAQDDDVEDDALDAFLADDEASFKDTFSQGKPTSASQSIHT</sequence>
<reference evidence="7 8" key="1">
    <citation type="submission" date="2024-01" db="EMBL/GenBank/DDBJ databases">
        <authorList>
            <person name="Allen C."/>
            <person name="Tagirdzhanova G."/>
        </authorList>
    </citation>
    <scope>NUCLEOTIDE SEQUENCE [LARGE SCALE GENOMIC DNA]</scope>
    <source>
        <strain evidence="7 8">CBS 119000</strain>
    </source>
</reference>